<dbReference type="GO" id="GO:0042802">
    <property type="term" value="F:identical protein binding"/>
    <property type="evidence" value="ECO:0007669"/>
    <property type="project" value="EnsemblFungi"/>
</dbReference>
<evidence type="ECO:0000259" key="16">
    <source>
        <dbReference type="PROSITE" id="PS51462"/>
    </source>
</evidence>
<feature type="transmembrane region" description="Helical" evidence="14">
    <location>
        <begin position="492"/>
        <end position="521"/>
    </location>
</feature>
<dbReference type="PANTHER" id="PTHR10050:SF51">
    <property type="entry name" value="PROTEIN O-MANNOSYL-TRANSFERASE 1"/>
    <property type="match status" value="1"/>
</dbReference>
<evidence type="ECO:0000313" key="18">
    <source>
        <dbReference type="Proteomes" id="UP000094112"/>
    </source>
</evidence>
<dbReference type="SUPFAM" id="SSF55811">
    <property type="entry name" value="Nudix"/>
    <property type="match status" value="1"/>
</dbReference>
<keyword evidence="5" id="KW-0328">Glycosyltransferase</keyword>
<feature type="transmembrane region" description="Helical" evidence="14">
    <location>
        <begin position="542"/>
        <end position="563"/>
    </location>
</feature>
<evidence type="ECO:0000256" key="8">
    <source>
        <dbReference type="ARBA" id="ARBA00022737"/>
    </source>
</evidence>
<feature type="transmembrane region" description="Helical" evidence="14">
    <location>
        <begin position="453"/>
        <end position="472"/>
    </location>
</feature>
<keyword evidence="6 17" id="KW-0808">Transferase</keyword>
<dbReference type="InterPro" id="IPR016093">
    <property type="entry name" value="MIR_motif"/>
</dbReference>
<dbReference type="Gene3D" id="2.80.10.50">
    <property type="match status" value="1"/>
</dbReference>
<organism evidence="17 18">
    <name type="scientific">Wickerhamomyces anomalus (strain ATCC 58044 / CBS 1984 / NCYC 433 / NRRL Y-366-8)</name>
    <name type="common">Yeast</name>
    <name type="synonym">Hansenula anomala</name>
    <dbReference type="NCBI Taxonomy" id="683960"/>
    <lineage>
        <taxon>Eukaryota</taxon>
        <taxon>Fungi</taxon>
        <taxon>Dikarya</taxon>
        <taxon>Ascomycota</taxon>
        <taxon>Saccharomycotina</taxon>
        <taxon>Saccharomycetes</taxon>
        <taxon>Phaffomycetales</taxon>
        <taxon>Wickerhamomycetaceae</taxon>
        <taxon>Wickerhamomyces</taxon>
    </lineage>
</organism>
<dbReference type="PROSITE" id="PS51462">
    <property type="entry name" value="NUDIX"/>
    <property type="match status" value="1"/>
</dbReference>
<feature type="transmembrane region" description="Helical" evidence="14">
    <location>
        <begin position="955"/>
        <end position="974"/>
    </location>
</feature>
<dbReference type="EMBL" id="KV454212">
    <property type="protein sequence ID" value="ODQ58546.1"/>
    <property type="molecule type" value="Genomic_DNA"/>
</dbReference>
<dbReference type="InterPro" id="IPR032421">
    <property type="entry name" value="PMT_4TMC"/>
</dbReference>
<feature type="transmembrane region" description="Helical" evidence="14">
    <location>
        <begin position="901"/>
        <end position="921"/>
    </location>
</feature>
<feature type="domain" description="MIR" evidence="15">
    <location>
        <begin position="665"/>
        <end position="723"/>
    </location>
</feature>
<keyword evidence="11 14" id="KW-0472">Membrane</keyword>
<comment type="similarity">
    <text evidence="3">Belongs to the glycosyltransferase 39 family.</text>
</comment>
<sequence>MSLLEIVKKVDNFTYGQPPSELYTLVSHNGAQSLGYIVPLVAQELSRFKDVFVFTSKTITIHHNLDTIDKRNQAFARVASDLKQNGFIKGWRDELFTIYYPTHEPYLLVERAFSPLLGIVMYGIHVNGYIPPHLSSDGEIKFWIPKRSKTKSTYPGMLDNTIGGGIGYPYGVFETVVKESYEEAGFDESFIIKNTKAAGTVSYIFCDLETEYDQSIGLVQPEVQYIYDLVCDETVAPKPIDNEAESFHLMTFKQTYKVRQLLSATMSNLRKRNTKSSGKKDQIATASAGSDSIDDVKLLDSIVTKKSTNVENPIYNQVTLAVITAIAFFTRFYRIDYPNEVVFDEVHFGKFASYYLQRTYFFDLHPPFAKLLIAFVGYLVGYDGSFKFDNIGDSYIENHVPYIAYRSLSAILGSLTVPVVYLTIKELNYSIPTAVFGSFLVLFDNAHLGETRLILLDATLIFSVSLSIYTYIRFYKEQAKQPYTFNWWKWLVLTGISLSCVISTKYVGVFTFITIGFAVAIDLWNLLDIRSGLTVRQFTRHFVARFYGLIVLPFVIYLFWFYVHFGILTKSGPGDGFMSSEFQETLGDSPLAKEAKELNYYDVVTFKHKATNALLHSHGYRYPLRYEDGRVSSQGQQVTGFIGEDINNQWKILPVTDFPEGDRLGKPVRIDDIVRFYHVNTDSYLLAHDVASPLYPTNEEFTTVDFETSQTRFNETLFKLPAADKANKGSIVKTKASLLRVLHVDTTVALWTHDDVTLPDWAFNQLEVNGNKKIPDSTNTWFFDEIVNLSDSRQFYVPKPVKKVPFFKKWWELQFTMFYQNNQLSSEHPFASDPITWPGSLSGVSFWTKNETKEQIYFIGNLFGWWLEVIALAAFAGFFVAVKIVNQRNIEIFTPVHKKQLFNIGFLYIGYLSHYVFFFLMARQKFLHHYLPAHLIAAILTAAILEFLIGKGKYLNIVLIVLSVFLITSFYFFAPITYGNVGLNPEQVKAREFLNIKLHFSK</sequence>
<dbReference type="InterPro" id="IPR036300">
    <property type="entry name" value="MIR_dom_sf"/>
</dbReference>
<evidence type="ECO:0000259" key="15">
    <source>
        <dbReference type="PROSITE" id="PS50919"/>
    </source>
</evidence>
<evidence type="ECO:0000256" key="12">
    <source>
        <dbReference type="ARBA" id="ARBA00045085"/>
    </source>
</evidence>
<feature type="transmembrane region" description="Helical" evidence="14">
    <location>
        <begin position="314"/>
        <end position="333"/>
    </location>
</feature>
<evidence type="ECO:0000256" key="3">
    <source>
        <dbReference type="ARBA" id="ARBA00007222"/>
    </source>
</evidence>
<dbReference type="Pfam" id="PF02366">
    <property type="entry name" value="PMT"/>
    <property type="match status" value="1"/>
</dbReference>
<dbReference type="UniPathway" id="UPA00378"/>
<evidence type="ECO:0000256" key="5">
    <source>
        <dbReference type="ARBA" id="ARBA00022676"/>
    </source>
</evidence>
<dbReference type="CDD" id="cd23285">
    <property type="entry name" value="beta-trefoil_MIR_PMT4-like"/>
    <property type="match status" value="1"/>
</dbReference>
<dbReference type="Pfam" id="PF15916">
    <property type="entry name" value="DUF4743"/>
    <property type="match status" value="1"/>
</dbReference>
<dbReference type="Proteomes" id="UP000094112">
    <property type="component" value="Unassembled WGS sequence"/>
</dbReference>
<dbReference type="CDD" id="cd03676">
    <property type="entry name" value="NUDIX_Tnr3_like"/>
    <property type="match status" value="1"/>
</dbReference>
<dbReference type="Gene3D" id="3.30.750.160">
    <property type="match status" value="1"/>
</dbReference>
<evidence type="ECO:0000256" key="13">
    <source>
        <dbReference type="ARBA" id="ARBA00045102"/>
    </source>
</evidence>
<dbReference type="Pfam" id="PF16192">
    <property type="entry name" value="PMT_4TMC"/>
    <property type="match status" value="1"/>
</dbReference>
<dbReference type="GO" id="GO:1900101">
    <property type="term" value="P:regulation of endoplasmic reticulum unfolded protein response"/>
    <property type="evidence" value="ECO:0007669"/>
    <property type="project" value="EnsemblFungi"/>
</dbReference>
<evidence type="ECO:0000256" key="4">
    <source>
        <dbReference type="ARBA" id="ARBA00012839"/>
    </source>
</evidence>
<evidence type="ECO:0000256" key="10">
    <source>
        <dbReference type="ARBA" id="ARBA00022989"/>
    </source>
</evidence>
<evidence type="ECO:0000256" key="6">
    <source>
        <dbReference type="ARBA" id="ARBA00022679"/>
    </source>
</evidence>
<dbReference type="PROSITE" id="PS50919">
    <property type="entry name" value="MIR"/>
    <property type="match status" value="2"/>
</dbReference>
<keyword evidence="18" id="KW-1185">Reference proteome</keyword>
<keyword evidence="9" id="KW-0256">Endoplasmic reticulum</keyword>
<dbReference type="PANTHER" id="PTHR10050">
    <property type="entry name" value="DOLICHYL-PHOSPHATE-MANNOSE--PROTEIN MANNOSYLTRANSFERASE"/>
    <property type="match status" value="1"/>
</dbReference>
<dbReference type="InterPro" id="IPR015797">
    <property type="entry name" value="NUDIX_hydrolase-like_dom_sf"/>
</dbReference>
<gene>
    <name evidence="17" type="ORF">WICANDRAFT_64681</name>
</gene>
<dbReference type="InterPro" id="IPR031804">
    <property type="entry name" value="DUF4743"/>
</dbReference>
<comment type="pathway">
    <text evidence="2">Protein modification; protein glycosylation.</text>
</comment>
<evidence type="ECO:0000256" key="9">
    <source>
        <dbReference type="ARBA" id="ARBA00022824"/>
    </source>
</evidence>
<keyword evidence="10 14" id="KW-1133">Transmembrane helix</keyword>
<dbReference type="STRING" id="683960.A0A1E3NZA4"/>
<name>A0A1E3NZA4_WICAA</name>
<dbReference type="RefSeq" id="XP_019037753.1">
    <property type="nucleotide sequence ID" value="XM_019183784.1"/>
</dbReference>
<keyword evidence="8" id="KW-0677">Repeat</keyword>
<comment type="subcellular location">
    <subcellularLocation>
        <location evidence="1">Endoplasmic reticulum membrane</location>
        <topology evidence="1">Multi-pass membrane protein</topology>
    </subcellularLocation>
</comment>
<evidence type="ECO:0000256" key="7">
    <source>
        <dbReference type="ARBA" id="ARBA00022692"/>
    </source>
</evidence>
<dbReference type="InterPro" id="IPR003342">
    <property type="entry name" value="ArnT-like_N"/>
</dbReference>
<feature type="transmembrane region" description="Helical" evidence="14">
    <location>
        <begin position="927"/>
        <end position="948"/>
    </location>
</feature>
<dbReference type="GO" id="GO:0097586">
    <property type="term" value="C:dolichyl-phosphate-mannose-protein mannosyltransferase Pmt4p homodimer complex"/>
    <property type="evidence" value="ECO:0007669"/>
    <property type="project" value="EnsemblFungi"/>
</dbReference>
<dbReference type="Pfam" id="PF02815">
    <property type="entry name" value="MIR"/>
    <property type="match status" value="1"/>
</dbReference>
<comment type="catalytic activity">
    <reaction evidence="12">
        <text>a di-trans,poly-cis-dolichyl beta-D-mannosyl phosphate + L-threonyl-[protein] = 3-O-(alpha-D-mannosyl)-L-threonyl-[protein] + a di-trans,poly-cis-dolichyl phosphate + H(+)</text>
        <dbReference type="Rhea" id="RHEA:53396"/>
        <dbReference type="Rhea" id="RHEA-COMP:11060"/>
        <dbReference type="Rhea" id="RHEA-COMP:13547"/>
        <dbReference type="Rhea" id="RHEA-COMP:19498"/>
        <dbReference type="Rhea" id="RHEA-COMP:19501"/>
        <dbReference type="ChEBI" id="CHEBI:15378"/>
        <dbReference type="ChEBI" id="CHEBI:30013"/>
        <dbReference type="ChEBI" id="CHEBI:57683"/>
        <dbReference type="ChEBI" id="CHEBI:58211"/>
        <dbReference type="ChEBI" id="CHEBI:137323"/>
        <dbReference type="EC" id="2.4.1.109"/>
    </reaction>
</comment>
<evidence type="ECO:0000313" key="17">
    <source>
        <dbReference type="EMBL" id="ODQ58546.1"/>
    </source>
</evidence>
<dbReference type="GO" id="GO:0004169">
    <property type="term" value="F:dolichyl-phosphate-mannose-protein mannosyltransferase activity"/>
    <property type="evidence" value="ECO:0007669"/>
    <property type="project" value="UniProtKB-EC"/>
</dbReference>
<feature type="transmembrane region" description="Helical" evidence="14">
    <location>
        <begin position="403"/>
        <end position="423"/>
    </location>
</feature>
<evidence type="ECO:0000256" key="11">
    <source>
        <dbReference type="ARBA" id="ARBA00023136"/>
    </source>
</evidence>
<evidence type="ECO:0000256" key="2">
    <source>
        <dbReference type="ARBA" id="ARBA00004922"/>
    </source>
</evidence>
<dbReference type="EC" id="2.4.1.109" evidence="4"/>
<dbReference type="InterPro" id="IPR000086">
    <property type="entry name" value="NUDIX_hydrolase_dom"/>
</dbReference>
<keyword evidence="7 14" id="KW-0812">Transmembrane</keyword>
<dbReference type="GeneID" id="30201030"/>
<feature type="domain" description="Nudix hydrolase" evidence="16">
    <location>
        <begin position="123"/>
        <end position="275"/>
    </location>
</feature>
<evidence type="ECO:0000256" key="1">
    <source>
        <dbReference type="ARBA" id="ARBA00004477"/>
    </source>
</evidence>
<dbReference type="OrthoDB" id="292747at2759"/>
<proteinExistence type="inferred from homology"/>
<dbReference type="Gene3D" id="3.90.79.10">
    <property type="entry name" value="Nucleoside Triphosphate Pyrophosphohydrolase"/>
    <property type="match status" value="1"/>
</dbReference>
<comment type="catalytic activity">
    <reaction evidence="13">
        <text>a di-trans,poly-cis-dolichyl beta-D-mannosyl phosphate + L-seryl-[protein] = 3-O-(alpha-D-mannosyl)-L-seryl-[protein] + a di-trans,poly-cis-dolichyl phosphate + H(+)</text>
        <dbReference type="Rhea" id="RHEA:17377"/>
        <dbReference type="Rhea" id="RHEA-COMP:9863"/>
        <dbReference type="Rhea" id="RHEA-COMP:13546"/>
        <dbReference type="Rhea" id="RHEA-COMP:19498"/>
        <dbReference type="Rhea" id="RHEA-COMP:19501"/>
        <dbReference type="ChEBI" id="CHEBI:15378"/>
        <dbReference type="ChEBI" id="CHEBI:29999"/>
        <dbReference type="ChEBI" id="CHEBI:57683"/>
        <dbReference type="ChEBI" id="CHEBI:58211"/>
        <dbReference type="ChEBI" id="CHEBI:137321"/>
        <dbReference type="EC" id="2.4.1.109"/>
    </reaction>
</comment>
<accession>A0A1E3NZA4</accession>
<reference evidence="17 18" key="1">
    <citation type="journal article" date="2016" name="Proc. Natl. Acad. Sci. U.S.A.">
        <title>Comparative genomics of biotechnologically important yeasts.</title>
        <authorList>
            <person name="Riley R."/>
            <person name="Haridas S."/>
            <person name="Wolfe K.H."/>
            <person name="Lopes M.R."/>
            <person name="Hittinger C.T."/>
            <person name="Goeker M."/>
            <person name="Salamov A.A."/>
            <person name="Wisecaver J.H."/>
            <person name="Long T.M."/>
            <person name="Calvey C.H."/>
            <person name="Aerts A.L."/>
            <person name="Barry K.W."/>
            <person name="Choi C."/>
            <person name="Clum A."/>
            <person name="Coughlan A.Y."/>
            <person name="Deshpande S."/>
            <person name="Douglass A.P."/>
            <person name="Hanson S.J."/>
            <person name="Klenk H.-P."/>
            <person name="LaButti K.M."/>
            <person name="Lapidus A."/>
            <person name="Lindquist E.A."/>
            <person name="Lipzen A.M."/>
            <person name="Meier-Kolthoff J.P."/>
            <person name="Ohm R.A."/>
            <person name="Otillar R.P."/>
            <person name="Pangilinan J.L."/>
            <person name="Peng Y."/>
            <person name="Rokas A."/>
            <person name="Rosa C.A."/>
            <person name="Scheuner C."/>
            <person name="Sibirny A.A."/>
            <person name="Slot J.C."/>
            <person name="Stielow J.B."/>
            <person name="Sun H."/>
            <person name="Kurtzman C.P."/>
            <person name="Blackwell M."/>
            <person name="Grigoriev I.V."/>
            <person name="Jeffries T.W."/>
        </authorList>
    </citation>
    <scope>NUCLEOTIDE SEQUENCE [LARGE SCALE GENOMIC DNA]</scope>
    <source>
        <strain evidence="18">ATCC 58044 / CBS 1984 / NCYC 433 / NRRL Y-366-8</strain>
    </source>
</reference>
<dbReference type="AlphaFoldDB" id="A0A1E3NZA4"/>
<feature type="transmembrane region" description="Helical" evidence="14">
    <location>
        <begin position="364"/>
        <end position="382"/>
    </location>
</feature>
<feature type="domain" description="MIR" evidence="15">
    <location>
        <begin position="595"/>
        <end position="655"/>
    </location>
</feature>
<dbReference type="SMART" id="SM00472">
    <property type="entry name" value="MIR"/>
    <property type="match status" value="3"/>
</dbReference>
<evidence type="ECO:0000256" key="14">
    <source>
        <dbReference type="SAM" id="Phobius"/>
    </source>
</evidence>
<dbReference type="InterPro" id="IPR027005">
    <property type="entry name" value="PMT-like"/>
</dbReference>
<dbReference type="SUPFAM" id="SSF82109">
    <property type="entry name" value="MIR domain"/>
    <property type="match status" value="1"/>
</dbReference>
<feature type="transmembrane region" description="Helical" evidence="14">
    <location>
        <begin position="856"/>
        <end position="880"/>
    </location>
</feature>
<protein>
    <recommendedName>
        <fullName evidence="4">dolichyl-phosphate-mannose--protein mannosyltransferase</fullName>
        <ecNumber evidence="4">2.4.1.109</ecNumber>
    </recommendedName>
</protein>